<dbReference type="STRING" id="373903.Hore_02310"/>
<sequence>MVRLSLGISLVMVVILLATKSSHLWPGTFFFLVQLVLISLVGLLTRYIRRKRRMLSLIPVLELFKKFFSVMFPLWIGLALIDRLNELAGRVFILIFFIGFFALSMILLLQILTDDDLLDRF</sequence>
<dbReference type="AlphaFoldDB" id="B8D123"/>
<reference evidence="2 3" key="1">
    <citation type="journal article" date="2009" name="PLoS ONE">
        <title>Genome analysis of the anaerobic thermohalophilic bacterium Halothermothrix orenii.</title>
        <authorList>
            <person name="Mavromatis K."/>
            <person name="Ivanova N."/>
            <person name="Anderson I."/>
            <person name="Lykidis A."/>
            <person name="Hooper S.D."/>
            <person name="Sun H."/>
            <person name="Kunin V."/>
            <person name="Lapidus A."/>
            <person name="Hugenholtz P."/>
            <person name="Patel B."/>
            <person name="Kyrpides N.C."/>
        </authorList>
    </citation>
    <scope>NUCLEOTIDE SEQUENCE [LARGE SCALE GENOMIC DNA]</scope>
    <source>
        <strain evidence="3">H 168 / OCM 544 / DSM 9562</strain>
    </source>
</reference>
<evidence type="ECO:0000313" key="2">
    <source>
        <dbReference type="EMBL" id="ACL68992.1"/>
    </source>
</evidence>
<dbReference type="RefSeq" id="WP_012635190.1">
    <property type="nucleotide sequence ID" value="NC_011899.1"/>
</dbReference>
<dbReference type="EMBL" id="CP001098">
    <property type="protein sequence ID" value="ACL68992.1"/>
    <property type="molecule type" value="Genomic_DNA"/>
</dbReference>
<gene>
    <name evidence="2" type="ordered locus">Hore_02310</name>
</gene>
<evidence type="ECO:0000313" key="3">
    <source>
        <dbReference type="Proteomes" id="UP000000719"/>
    </source>
</evidence>
<protein>
    <submittedName>
        <fullName evidence="2">Uncharacterized protein</fullName>
    </submittedName>
</protein>
<keyword evidence="1" id="KW-0812">Transmembrane</keyword>
<feature type="transmembrane region" description="Helical" evidence="1">
    <location>
        <begin position="28"/>
        <end position="48"/>
    </location>
</feature>
<dbReference type="HOGENOM" id="CLU_2034827_0_0_9"/>
<feature type="transmembrane region" description="Helical" evidence="1">
    <location>
        <begin position="87"/>
        <end position="112"/>
    </location>
</feature>
<proteinExistence type="predicted"/>
<name>B8D123_HALOH</name>
<keyword evidence="1" id="KW-0472">Membrane</keyword>
<organism evidence="2 3">
    <name type="scientific">Halothermothrix orenii (strain H 168 / OCM 544 / DSM 9562)</name>
    <dbReference type="NCBI Taxonomy" id="373903"/>
    <lineage>
        <taxon>Bacteria</taxon>
        <taxon>Bacillati</taxon>
        <taxon>Bacillota</taxon>
        <taxon>Clostridia</taxon>
        <taxon>Halanaerobiales</taxon>
        <taxon>Halothermotrichaceae</taxon>
        <taxon>Halothermothrix</taxon>
    </lineage>
</organism>
<accession>B8D123</accession>
<keyword evidence="3" id="KW-1185">Reference proteome</keyword>
<keyword evidence="1" id="KW-1133">Transmembrane helix</keyword>
<dbReference type="KEGG" id="hor:Hore_02310"/>
<dbReference type="Proteomes" id="UP000000719">
    <property type="component" value="Chromosome"/>
</dbReference>
<evidence type="ECO:0000256" key="1">
    <source>
        <dbReference type="SAM" id="Phobius"/>
    </source>
</evidence>